<reference evidence="1 2" key="1">
    <citation type="submission" date="2019-03" db="EMBL/GenBank/DDBJ databases">
        <title>Deep-cultivation of Planctomycetes and their phenomic and genomic characterization uncovers novel biology.</title>
        <authorList>
            <person name="Wiegand S."/>
            <person name="Jogler M."/>
            <person name="Boedeker C."/>
            <person name="Pinto D."/>
            <person name="Vollmers J."/>
            <person name="Rivas-Marin E."/>
            <person name="Kohn T."/>
            <person name="Peeters S.H."/>
            <person name="Heuer A."/>
            <person name="Rast P."/>
            <person name="Oberbeckmann S."/>
            <person name="Bunk B."/>
            <person name="Jeske O."/>
            <person name="Meyerdierks A."/>
            <person name="Storesund J.E."/>
            <person name="Kallscheuer N."/>
            <person name="Luecker S."/>
            <person name="Lage O.M."/>
            <person name="Pohl T."/>
            <person name="Merkel B.J."/>
            <person name="Hornburger P."/>
            <person name="Mueller R.-W."/>
            <person name="Bruemmer F."/>
            <person name="Labrenz M."/>
            <person name="Spormann A.M."/>
            <person name="Op den Camp H."/>
            <person name="Overmann J."/>
            <person name="Amann R."/>
            <person name="Jetten M.S.M."/>
            <person name="Mascher T."/>
            <person name="Medema M.H."/>
            <person name="Devos D.P."/>
            <person name="Kaster A.-K."/>
            <person name="Ovreas L."/>
            <person name="Rohde M."/>
            <person name="Galperin M.Y."/>
            <person name="Jogler C."/>
        </authorList>
    </citation>
    <scope>NUCLEOTIDE SEQUENCE [LARGE SCALE GENOMIC DNA]</scope>
    <source>
        <strain evidence="1 2">V202</strain>
    </source>
</reference>
<dbReference type="EMBL" id="CP037422">
    <property type="protein sequence ID" value="QDU10089.1"/>
    <property type="molecule type" value="Genomic_DNA"/>
</dbReference>
<evidence type="ECO:0008006" key="3">
    <source>
        <dbReference type="Google" id="ProtNLM"/>
    </source>
</evidence>
<dbReference type="AlphaFoldDB" id="A0A517WXV8"/>
<dbReference type="SUPFAM" id="SSF55486">
    <property type="entry name" value="Metalloproteases ('zincins'), catalytic domain"/>
    <property type="match status" value="1"/>
</dbReference>
<gene>
    <name evidence="1" type="ORF">V202x_34880</name>
</gene>
<dbReference type="OrthoDB" id="8320584at2"/>
<name>A0A517WXV8_9PLAN</name>
<keyword evidence="2" id="KW-1185">Reference proteome</keyword>
<accession>A0A517WXV8</accession>
<evidence type="ECO:0000313" key="2">
    <source>
        <dbReference type="Proteomes" id="UP000318384"/>
    </source>
</evidence>
<evidence type="ECO:0000313" key="1">
    <source>
        <dbReference type="EMBL" id="QDU10089.1"/>
    </source>
</evidence>
<sequence>MDLLTVVLHEFGHTLGYADLDADEAGHDLMSESLGESLRRLPVIEEAADTSDVDDFFSSIVEGDNPLLN</sequence>
<proteinExistence type="predicted"/>
<dbReference type="Proteomes" id="UP000318384">
    <property type="component" value="Chromosome"/>
</dbReference>
<protein>
    <recommendedName>
        <fullName evidence="3">Peptidase M10 metallopeptidase domain-containing protein</fullName>
    </recommendedName>
</protein>
<organism evidence="1 2">
    <name type="scientific">Gimesia aquarii</name>
    <dbReference type="NCBI Taxonomy" id="2527964"/>
    <lineage>
        <taxon>Bacteria</taxon>
        <taxon>Pseudomonadati</taxon>
        <taxon>Planctomycetota</taxon>
        <taxon>Planctomycetia</taxon>
        <taxon>Planctomycetales</taxon>
        <taxon>Planctomycetaceae</taxon>
        <taxon>Gimesia</taxon>
    </lineage>
</organism>